<proteinExistence type="predicted"/>
<evidence type="ECO:0000313" key="1">
    <source>
        <dbReference type="EMBL" id="KAI8012737.1"/>
    </source>
</evidence>
<comment type="caution">
    <text evidence="1">The sequence shown here is derived from an EMBL/GenBank/DDBJ whole genome shotgun (WGS) entry which is preliminary data.</text>
</comment>
<sequence>MLLSICYMGCNLVVQRDNKRFLFLDMLTLECPGEPQDYIQGIRAAYTKDFANDDEADTVGCCTLKVENVEPMPPNILKFDFLGKDSIRYQNEVEVELPVFKAIQ</sequence>
<evidence type="ECO:0000313" key="2">
    <source>
        <dbReference type="Proteomes" id="UP001060215"/>
    </source>
</evidence>
<reference evidence="1 2" key="1">
    <citation type="journal article" date="2022" name="Plant J.">
        <title>Chromosome-level genome of Camellia lanceoleosa provides a valuable resource for understanding genome evolution and self-incompatibility.</title>
        <authorList>
            <person name="Gong W."/>
            <person name="Xiao S."/>
            <person name="Wang L."/>
            <person name="Liao Z."/>
            <person name="Chang Y."/>
            <person name="Mo W."/>
            <person name="Hu G."/>
            <person name="Li W."/>
            <person name="Zhao G."/>
            <person name="Zhu H."/>
            <person name="Hu X."/>
            <person name="Ji K."/>
            <person name="Xiang X."/>
            <person name="Song Q."/>
            <person name="Yuan D."/>
            <person name="Jin S."/>
            <person name="Zhang L."/>
        </authorList>
    </citation>
    <scope>NUCLEOTIDE SEQUENCE [LARGE SCALE GENOMIC DNA]</scope>
    <source>
        <strain evidence="1">SQ_2022a</strain>
    </source>
</reference>
<organism evidence="1 2">
    <name type="scientific">Camellia lanceoleosa</name>
    <dbReference type="NCBI Taxonomy" id="1840588"/>
    <lineage>
        <taxon>Eukaryota</taxon>
        <taxon>Viridiplantae</taxon>
        <taxon>Streptophyta</taxon>
        <taxon>Embryophyta</taxon>
        <taxon>Tracheophyta</taxon>
        <taxon>Spermatophyta</taxon>
        <taxon>Magnoliopsida</taxon>
        <taxon>eudicotyledons</taxon>
        <taxon>Gunneridae</taxon>
        <taxon>Pentapetalae</taxon>
        <taxon>asterids</taxon>
        <taxon>Ericales</taxon>
        <taxon>Theaceae</taxon>
        <taxon>Camellia</taxon>
    </lineage>
</organism>
<keyword evidence="2" id="KW-1185">Reference proteome</keyword>
<gene>
    <name evidence="1" type="ORF">LOK49_LG06G02895</name>
</gene>
<dbReference type="Proteomes" id="UP001060215">
    <property type="component" value="Chromosome 5"/>
</dbReference>
<protein>
    <submittedName>
        <fullName evidence="1">DNA topoisomerase 1</fullName>
    </submittedName>
</protein>
<name>A0ACC0HGJ2_9ERIC</name>
<dbReference type="EMBL" id="CM045762">
    <property type="protein sequence ID" value="KAI8012737.1"/>
    <property type="molecule type" value="Genomic_DNA"/>
</dbReference>
<accession>A0ACC0HGJ2</accession>